<evidence type="ECO:0000256" key="1">
    <source>
        <dbReference type="SAM" id="MobiDB-lite"/>
    </source>
</evidence>
<evidence type="ECO:0000313" key="3">
    <source>
        <dbReference type="Proteomes" id="UP001054889"/>
    </source>
</evidence>
<evidence type="ECO:0000313" key="2">
    <source>
        <dbReference type="EMBL" id="GJM88460.1"/>
    </source>
</evidence>
<dbReference type="EMBL" id="BQKI01000002">
    <property type="protein sequence ID" value="GJM88460.1"/>
    <property type="molecule type" value="Genomic_DNA"/>
</dbReference>
<dbReference type="SUPFAM" id="SSF52058">
    <property type="entry name" value="L domain-like"/>
    <property type="match status" value="1"/>
</dbReference>
<protein>
    <submittedName>
        <fullName evidence="2">Uncharacterized protein</fullName>
    </submittedName>
</protein>
<dbReference type="AlphaFoldDB" id="A0AAV5BRZ4"/>
<sequence>MGIPSYQTALGSELFFVTPLIHLDLRGNRLAGGLPASLPPHARLPLPRGQPPLRLAFLDLGRNWFSGQVPPDLLALRALRYLQLRHNVFSGDEVPRERREGAPPPDDAVRRAQGMRH</sequence>
<dbReference type="Pfam" id="PF00560">
    <property type="entry name" value="LRR_1"/>
    <property type="match status" value="2"/>
</dbReference>
<reference evidence="2" key="1">
    <citation type="journal article" date="2018" name="DNA Res.">
        <title>Multiple hybrid de novo genome assembly of finger millet, an orphan allotetraploid crop.</title>
        <authorList>
            <person name="Hatakeyama M."/>
            <person name="Aluri S."/>
            <person name="Balachadran M.T."/>
            <person name="Sivarajan S.R."/>
            <person name="Patrignani A."/>
            <person name="Gruter S."/>
            <person name="Poveda L."/>
            <person name="Shimizu-Inatsugi R."/>
            <person name="Baeten J."/>
            <person name="Francoijs K.J."/>
            <person name="Nataraja K.N."/>
            <person name="Reddy Y.A.N."/>
            <person name="Phadnis S."/>
            <person name="Ravikumar R.L."/>
            <person name="Schlapbach R."/>
            <person name="Sreeman S.M."/>
            <person name="Shimizu K.K."/>
        </authorList>
    </citation>
    <scope>NUCLEOTIDE SEQUENCE</scope>
</reference>
<organism evidence="2 3">
    <name type="scientific">Eleusine coracana subsp. coracana</name>
    <dbReference type="NCBI Taxonomy" id="191504"/>
    <lineage>
        <taxon>Eukaryota</taxon>
        <taxon>Viridiplantae</taxon>
        <taxon>Streptophyta</taxon>
        <taxon>Embryophyta</taxon>
        <taxon>Tracheophyta</taxon>
        <taxon>Spermatophyta</taxon>
        <taxon>Magnoliopsida</taxon>
        <taxon>Liliopsida</taxon>
        <taxon>Poales</taxon>
        <taxon>Poaceae</taxon>
        <taxon>PACMAD clade</taxon>
        <taxon>Chloridoideae</taxon>
        <taxon>Cynodonteae</taxon>
        <taxon>Eleusininae</taxon>
        <taxon>Eleusine</taxon>
    </lineage>
</organism>
<dbReference type="PANTHER" id="PTHR48010:SF58">
    <property type="entry name" value="RECEPTOR PROTEIN KINASE-LIKE PROTEIN ZAR1"/>
    <property type="match status" value="1"/>
</dbReference>
<dbReference type="InterPro" id="IPR001611">
    <property type="entry name" value="Leu-rich_rpt"/>
</dbReference>
<dbReference type="Gene3D" id="3.80.10.10">
    <property type="entry name" value="Ribonuclease Inhibitor"/>
    <property type="match status" value="1"/>
</dbReference>
<dbReference type="PANTHER" id="PTHR48010">
    <property type="entry name" value="OS05G0588300 PROTEIN"/>
    <property type="match status" value="1"/>
</dbReference>
<keyword evidence="3" id="KW-1185">Reference proteome</keyword>
<dbReference type="Proteomes" id="UP001054889">
    <property type="component" value="Unassembled WGS sequence"/>
</dbReference>
<reference evidence="2" key="2">
    <citation type="submission" date="2021-12" db="EMBL/GenBank/DDBJ databases">
        <title>Resequencing data analysis of finger millet.</title>
        <authorList>
            <person name="Hatakeyama M."/>
            <person name="Aluri S."/>
            <person name="Balachadran M.T."/>
            <person name="Sivarajan S.R."/>
            <person name="Poveda L."/>
            <person name="Shimizu-Inatsugi R."/>
            <person name="Schlapbach R."/>
            <person name="Sreeman S.M."/>
            <person name="Shimizu K.K."/>
        </authorList>
    </citation>
    <scope>NUCLEOTIDE SEQUENCE</scope>
</reference>
<feature type="region of interest" description="Disordered" evidence="1">
    <location>
        <begin position="92"/>
        <end position="117"/>
    </location>
</feature>
<comment type="caution">
    <text evidence="2">The sequence shown here is derived from an EMBL/GenBank/DDBJ whole genome shotgun (WGS) entry which is preliminary data.</text>
</comment>
<dbReference type="InterPro" id="IPR032675">
    <property type="entry name" value="LRR_dom_sf"/>
</dbReference>
<accession>A0AAV5BRZ4</accession>
<proteinExistence type="predicted"/>
<name>A0AAV5BRZ4_ELECO</name>
<gene>
    <name evidence="2" type="primary">ga04523</name>
    <name evidence="2" type="ORF">PR202_ga04523</name>
</gene>
<dbReference type="InterPro" id="IPR050994">
    <property type="entry name" value="At_inactive_RLKs"/>
</dbReference>